<dbReference type="PANTHER" id="PTHR34409:SF1">
    <property type="entry name" value="MYB-LIKE DOMAIN-CONTAINING PROTEIN"/>
    <property type="match status" value="1"/>
</dbReference>
<dbReference type="InterPro" id="IPR049203">
    <property type="entry name" value="DUF6818"/>
</dbReference>
<accession>A0A448Z775</accession>
<dbReference type="EMBL" id="CAACVS010000145">
    <property type="protein sequence ID" value="VEU37861.1"/>
    <property type="molecule type" value="Genomic_DNA"/>
</dbReference>
<dbReference type="OrthoDB" id="164467at2759"/>
<feature type="compositionally biased region" description="Polar residues" evidence="1">
    <location>
        <begin position="211"/>
        <end position="223"/>
    </location>
</feature>
<dbReference type="AlphaFoldDB" id="A0A448Z775"/>
<dbReference type="Pfam" id="PF20681">
    <property type="entry name" value="DUF6818"/>
    <property type="match status" value="1"/>
</dbReference>
<feature type="domain" description="DUF6818" evidence="2">
    <location>
        <begin position="114"/>
        <end position="183"/>
    </location>
</feature>
<feature type="compositionally biased region" description="Basic and acidic residues" evidence="1">
    <location>
        <begin position="261"/>
        <end position="287"/>
    </location>
</feature>
<evidence type="ECO:0000259" key="2">
    <source>
        <dbReference type="Pfam" id="PF20681"/>
    </source>
</evidence>
<evidence type="ECO:0000313" key="3">
    <source>
        <dbReference type="EMBL" id="VEU37861.1"/>
    </source>
</evidence>
<dbReference type="PANTHER" id="PTHR34409">
    <property type="entry name" value="SET DOMAIN-CONTAINING PROTEIN"/>
    <property type="match status" value="1"/>
</dbReference>
<sequence length="327" mass="36227">MSPVVVTALLYLRLKQREEQLLEALSQQERTAGKIPHTIFIPRAKMPSPTGPYATIPPCNGGRFPPSAASAPAPAVPPSGGQSKVEGSGRKAGTANYSEKELITLMTLIKEILPIGKSDWDMVVHRHGQNYPYGRSKDSIKTKFNRLRRMKTPTGNPNIPESVQLAREAHHLIGIKANIGNGEETFDPVKGFINDEDDEDLEEALTPPGAKSSNRTASTSNAMTDDLDTPIIVKKRSYGRLKKEMNHQDAVLKDYLMRQDKRDADRDKKADEREAQRERREKERDQRWLTMAETIASSMASTMASTVALALNSSNKRPRTGSHGDSN</sequence>
<keyword evidence="4" id="KW-1185">Reference proteome</keyword>
<dbReference type="Proteomes" id="UP000291116">
    <property type="component" value="Unassembled WGS sequence"/>
</dbReference>
<evidence type="ECO:0000313" key="4">
    <source>
        <dbReference type="Proteomes" id="UP000291116"/>
    </source>
</evidence>
<proteinExistence type="predicted"/>
<organism evidence="3 4">
    <name type="scientific">Pseudo-nitzschia multistriata</name>
    <dbReference type="NCBI Taxonomy" id="183589"/>
    <lineage>
        <taxon>Eukaryota</taxon>
        <taxon>Sar</taxon>
        <taxon>Stramenopiles</taxon>
        <taxon>Ochrophyta</taxon>
        <taxon>Bacillariophyta</taxon>
        <taxon>Bacillariophyceae</taxon>
        <taxon>Bacillariophycidae</taxon>
        <taxon>Bacillariales</taxon>
        <taxon>Bacillariaceae</taxon>
        <taxon>Pseudo-nitzschia</taxon>
    </lineage>
</organism>
<name>A0A448Z775_9STRA</name>
<feature type="region of interest" description="Disordered" evidence="1">
    <location>
        <begin position="261"/>
        <end position="288"/>
    </location>
</feature>
<gene>
    <name evidence="3" type="ORF">PSNMU_V1.4_AUG-EV-PASAV3_0046730</name>
</gene>
<protein>
    <recommendedName>
        <fullName evidence="2">DUF6818 domain-containing protein</fullName>
    </recommendedName>
</protein>
<evidence type="ECO:0000256" key="1">
    <source>
        <dbReference type="SAM" id="MobiDB-lite"/>
    </source>
</evidence>
<feature type="region of interest" description="Disordered" evidence="1">
    <location>
        <begin position="308"/>
        <end position="327"/>
    </location>
</feature>
<feature type="region of interest" description="Disordered" evidence="1">
    <location>
        <begin position="200"/>
        <end position="223"/>
    </location>
</feature>
<reference evidence="3 4" key="1">
    <citation type="submission" date="2019-01" db="EMBL/GenBank/DDBJ databases">
        <authorList>
            <person name="Ferrante I. M."/>
        </authorList>
    </citation>
    <scope>NUCLEOTIDE SEQUENCE [LARGE SCALE GENOMIC DNA]</scope>
    <source>
        <strain evidence="3 4">B856</strain>
    </source>
</reference>
<feature type="region of interest" description="Disordered" evidence="1">
    <location>
        <begin position="62"/>
        <end position="93"/>
    </location>
</feature>